<keyword evidence="1" id="KW-0472">Membrane</keyword>
<name>A0A6H1U0W5_9CYAN</name>
<evidence type="ECO:0000256" key="1">
    <source>
        <dbReference type="SAM" id="Phobius"/>
    </source>
</evidence>
<accession>A0A6H1U0W5</accession>
<evidence type="ECO:0000313" key="2">
    <source>
        <dbReference type="EMBL" id="QIZ72295.1"/>
    </source>
</evidence>
<reference evidence="2 3" key="1">
    <citation type="submission" date="2020-04" db="EMBL/GenBank/DDBJ databases">
        <authorList>
            <person name="Basu S."/>
            <person name="Maruthanayagam V."/>
            <person name="Chakraborty S."/>
            <person name="Pramanik A."/>
            <person name="Mukherjee J."/>
            <person name="Brink B."/>
        </authorList>
    </citation>
    <scope>NUCLEOTIDE SEQUENCE [LARGE SCALE GENOMIC DNA]</scope>
    <source>
        <strain evidence="2 3">AP17</strain>
    </source>
</reference>
<keyword evidence="1" id="KW-1133">Transmembrane helix</keyword>
<dbReference type="AlphaFoldDB" id="A0A6H1U0W5"/>
<evidence type="ECO:0000313" key="3">
    <source>
        <dbReference type="Proteomes" id="UP000500857"/>
    </source>
</evidence>
<keyword evidence="3" id="KW-1185">Reference proteome</keyword>
<gene>
    <name evidence="2" type="ORF">HCG48_18360</name>
</gene>
<protein>
    <submittedName>
        <fullName evidence="2">Uncharacterized protein</fullName>
    </submittedName>
</protein>
<feature type="transmembrane region" description="Helical" evidence="1">
    <location>
        <begin position="90"/>
        <end position="119"/>
    </location>
</feature>
<dbReference type="RefSeq" id="WP_168570444.1">
    <property type="nucleotide sequence ID" value="NZ_CP051167.1"/>
</dbReference>
<feature type="transmembrane region" description="Helical" evidence="1">
    <location>
        <begin position="131"/>
        <end position="154"/>
    </location>
</feature>
<organism evidence="2 3">
    <name type="scientific">Oxynema aestuarii AP17</name>
    <dbReference type="NCBI Taxonomy" id="2064643"/>
    <lineage>
        <taxon>Bacteria</taxon>
        <taxon>Bacillati</taxon>
        <taxon>Cyanobacteriota</taxon>
        <taxon>Cyanophyceae</taxon>
        <taxon>Oscillatoriophycideae</taxon>
        <taxon>Oscillatoriales</taxon>
        <taxon>Oscillatoriaceae</taxon>
        <taxon>Oxynema</taxon>
        <taxon>Oxynema aestuarii</taxon>
    </lineage>
</organism>
<proteinExistence type="predicted"/>
<sequence>MFPHEHFTIVTALDPDAVRQRLSTVVEPPKTFRWQWGNPDKPYQGEIGDRSFKISRIIHYRNSFLPVIDGRIEPNGTGSKISINMKLHPFVLVFMLVWLSMVGQIPAMFLMGILFALFTDQKEQVPIDSESYLFLLFPLGMFVFGCGLPLIGFWPEARKSKAFLIDLLEKL</sequence>
<keyword evidence="1" id="KW-0812">Transmembrane</keyword>
<dbReference type="KEGG" id="oxy:HCG48_18360"/>
<dbReference type="EMBL" id="CP051167">
    <property type="protein sequence ID" value="QIZ72295.1"/>
    <property type="molecule type" value="Genomic_DNA"/>
</dbReference>
<dbReference type="Proteomes" id="UP000500857">
    <property type="component" value="Chromosome"/>
</dbReference>